<accession>A0A9W9LFR2</accession>
<feature type="compositionally biased region" description="Basic and acidic residues" evidence="1">
    <location>
        <begin position="94"/>
        <end position="113"/>
    </location>
</feature>
<feature type="compositionally biased region" description="Basic and acidic residues" evidence="1">
    <location>
        <begin position="61"/>
        <end position="70"/>
    </location>
</feature>
<protein>
    <submittedName>
        <fullName evidence="2">Uncharacterized protein</fullName>
    </submittedName>
</protein>
<gene>
    <name evidence="2" type="ORF">N7492_009700</name>
</gene>
<proteinExistence type="predicted"/>
<feature type="region of interest" description="Disordered" evidence="1">
    <location>
        <begin position="261"/>
        <end position="320"/>
    </location>
</feature>
<feature type="compositionally biased region" description="Polar residues" evidence="1">
    <location>
        <begin position="295"/>
        <end position="308"/>
    </location>
</feature>
<reference evidence="2" key="2">
    <citation type="journal article" date="2023" name="IMA Fungus">
        <title>Comparative genomic study of the Penicillium genus elucidates a diverse pangenome and 15 lateral gene transfer events.</title>
        <authorList>
            <person name="Petersen C."/>
            <person name="Sorensen T."/>
            <person name="Nielsen M.R."/>
            <person name="Sondergaard T.E."/>
            <person name="Sorensen J.L."/>
            <person name="Fitzpatrick D.A."/>
            <person name="Frisvad J.C."/>
            <person name="Nielsen K.L."/>
        </authorList>
    </citation>
    <scope>NUCLEOTIDE SEQUENCE</scope>
    <source>
        <strain evidence="2">IBT 21917</strain>
    </source>
</reference>
<evidence type="ECO:0000256" key="1">
    <source>
        <dbReference type="SAM" id="MobiDB-lite"/>
    </source>
</evidence>
<comment type="caution">
    <text evidence="2">The sequence shown here is derived from an EMBL/GenBank/DDBJ whole genome shotgun (WGS) entry which is preliminary data.</text>
</comment>
<dbReference type="EMBL" id="JAPQKO010000007">
    <property type="protein sequence ID" value="KAJ5152420.1"/>
    <property type="molecule type" value="Genomic_DNA"/>
</dbReference>
<feature type="region of interest" description="Disordered" evidence="1">
    <location>
        <begin position="36"/>
        <end position="73"/>
    </location>
</feature>
<evidence type="ECO:0000313" key="3">
    <source>
        <dbReference type="Proteomes" id="UP001146351"/>
    </source>
</evidence>
<feature type="compositionally biased region" description="Basic and acidic residues" evidence="1">
    <location>
        <begin position="269"/>
        <end position="286"/>
    </location>
</feature>
<dbReference type="OrthoDB" id="4362101at2759"/>
<feature type="compositionally biased region" description="Low complexity" evidence="1">
    <location>
        <begin position="41"/>
        <end position="57"/>
    </location>
</feature>
<dbReference type="AlphaFoldDB" id="A0A9W9LFR2"/>
<dbReference type="Proteomes" id="UP001146351">
    <property type="component" value="Unassembled WGS sequence"/>
</dbReference>
<sequence length="366" mass="39657">MHISLDNISFYSHHPPAKSPPRAFPVSRWKPYETPLAPQALSHTPLPRLPSPRTTTLASDARPDAPEKFWDPVGAGSSLRPVRNEFDIEIERMSRAESEQAAHEADLDMHPDSGPRNGNVTDIAQTQRTYSATGHPDQWMCSLAEAVGDSDPAFIPAESYLHQPGLPVAPNDRMGLHQDGTTSLRTCDDTDRDSAPLGVTSTCARILPSPSPDSMGNVWHSQAESGAGAIMRDESVMDITNSTPGSRGDRAGDQGETLATIQGVQADRPLVREASLDDNERNKPSKESQAAGPPLSQTAISSDQTIENPSDKHPFPPSSAKCRVYPARAIALCFRGYPNTSDRSIGGKHQDEAFSWSTTLRPLGRQ</sequence>
<name>A0A9W9LFR2_9EURO</name>
<reference evidence="2" key="1">
    <citation type="submission" date="2022-11" db="EMBL/GenBank/DDBJ databases">
        <authorList>
            <person name="Petersen C."/>
        </authorList>
    </citation>
    <scope>NUCLEOTIDE SEQUENCE</scope>
    <source>
        <strain evidence="2">IBT 21917</strain>
    </source>
</reference>
<organism evidence="2 3">
    <name type="scientific">Penicillium capsulatum</name>
    <dbReference type="NCBI Taxonomy" id="69766"/>
    <lineage>
        <taxon>Eukaryota</taxon>
        <taxon>Fungi</taxon>
        <taxon>Dikarya</taxon>
        <taxon>Ascomycota</taxon>
        <taxon>Pezizomycotina</taxon>
        <taxon>Eurotiomycetes</taxon>
        <taxon>Eurotiomycetidae</taxon>
        <taxon>Eurotiales</taxon>
        <taxon>Aspergillaceae</taxon>
        <taxon>Penicillium</taxon>
    </lineage>
</organism>
<feature type="region of interest" description="Disordered" evidence="1">
    <location>
        <begin position="339"/>
        <end position="366"/>
    </location>
</feature>
<feature type="region of interest" description="Disordered" evidence="1">
    <location>
        <begin position="94"/>
        <end position="115"/>
    </location>
</feature>
<evidence type="ECO:0000313" key="2">
    <source>
        <dbReference type="EMBL" id="KAJ5152420.1"/>
    </source>
</evidence>
<keyword evidence="3" id="KW-1185">Reference proteome</keyword>